<protein>
    <recommendedName>
        <fullName evidence="8">Major facilitator superfamily (MFS) profile domain-containing protein</fullName>
    </recommendedName>
</protein>
<sequence length="584" mass="61896">MGNSKSTKVENVPTFQHGDLASPPTESPVRIRTIIAIVAINFAVFGQVVSLVGSGFLAQTMAGFLGDTSKAVWFSTSITIANITLNPPISQAADFWGRKWFVVIPNAIAIPGCIIISRANNIGTAIAGFCIMGLAWGSQSLLFSVASEILPRKYRGIGQASVNISSGLGGIFGLLVGGALIRQIPGHFRIFWYITCGIYAVATVGVLVGYNPPPRALQKTMTSVQKLRALDWVGILLITAGLTLFAVGLQFYGNPYSFSDAPVLAPFISGLCLLIAFFLYEWLGRADGLVHHGLFGDRNFAIALFSVFTEGLSFLTSNSYFAFEVSVLARVSLFDAALHFSILFFGAVIFAALAGVLITYTKLVREPLVFGFVALLAYNACMNSITPSSGTGPFWGFAVLGSIGQGFALTTVTIVAQMSAPPELISVATGLIIATRSVGATVALAVNNVIYNNSMDKEVPSKVAGAVLPLGFPPKNLKDLIQALLSNNADLVAKVPGITSEISLAAQGGLYEAYSISFRHVWIAATCFCAAGLLSSLFLRNSKSDFNAHIDAPVDVDRKFGDATSSKSIEHAEHAEIAPVERAA</sequence>
<evidence type="ECO:0000256" key="2">
    <source>
        <dbReference type="ARBA" id="ARBA00022448"/>
    </source>
</evidence>
<evidence type="ECO:0000256" key="1">
    <source>
        <dbReference type="ARBA" id="ARBA00004141"/>
    </source>
</evidence>
<feature type="transmembrane region" description="Helical" evidence="7">
    <location>
        <begin position="125"/>
        <end position="150"/>
    </location>
</feature>
<evidence type="ECO:0000256" key="5">
    <source>
        <dbReference type="ARBA" id="ARBA00023136"/>
    </source>
</evidence>
<keyword evidence="4 7" id="KW-1133">Transmembrane helix</keyword>
<comment type="caution">
    <text evidence="9">The sequence shown here is derived from an EMBL/GenBank/DDBJ whole genome shotgun (WGS) entry which is preliminary data.</text>
</comment>
<feature type="region of interest" description="Disordered" evidence="6">
    <location>
        <begin position="1"/>
        <end position="24"/>
    </location>
</feature>
<feature type="transmembrane region" description="Helical" evidence="7">
    <location>
        <begin position="520"/>
        <end position="539"/>
    </location>
</feature>
<feature type="transmembrane region" description="Helical" evidence="7">
    <location>
        <begin position="34"/>
        <end position="59"/>
    </location>
</feature>
<dbReference type="PROSITE" id="PS50850">
    <property type="entry name" value="MFS"/>
    <property type="match status" value="1"/>
</dbReference>
<evidence type="ECO:0000256" key="7">
    <source>
        <dbReference type="SAM" id="Phobius"/>
    </source>
</evidence>
<feature type="transmembrane region" description="Helical" evidence="7">
    <location>
        <begin position="190"/>
        <end position="210"/>
    </location>
</feature>
<dbReference type="InterPro" id="IPR010573">
    <property type="entry name" value="MFS_Str1/Tri12-like"/>
</dbReference>
<feature type="transmembrane region" description="Helical" evidence="7">
    <location>
        <begin position="100"/>
        <end position="119"/>
    </location>
</feature>
<evidence type="ECO:0000313" key="9">
    <source>
        <dbReference type="EMBL" id="RAO66043.1"/>
    </source>
</evidence>
<feature type="domain" description="Major facilitator superfamily (MFS) profile" evidence="8">
    <location>
        <begin position="34"/>
        <end position="544"/>
    </location>
</feature>
<feature type="transmembrane region" description="Helical" evidence="7">
    <location>
        <begin position="367"/>
        <end position="386"/>
    </location>
</feature>
<dbReference type="PANTHER" id="PTHR23501">
    <property type="entry name" value="MAJOR FACILITATOR SUPERFAMILY"/>
    <property type="match status" value="1"/>
</dbReference>
<keyword evidence="2" id="KW-0813">Transport</keyword>
<feature type="transmembrane region" description="Helical" evidence="7">
    <location>
        <begin position="295"/>
        <end position="316"/>
    </location>
</feature>
<dbReference type="RefSeq" id="XP_040730560.1">
    <property type="nucleotide sequence ID" value="XM_040874159.1"/>
</dbReference>
<dbReference type="GO" id="GO:0005886">
    <property type="term" value="C:plasma membrane"/>
    <property type="evidence" value="ECO:0007669"/>
    <property type="project" value="TreeGrafter"/>
</dbReference>
<evidence type="ECO:0000259" key="8">
    <source>
        <dbReference type="PROSITE" id="PS50850"/>
    </source>
</evidence>
<feature type="transmembrane region" description="Helical" evidence="7">
    <location>
        <begin position="230"/>
        <end position="252"/>
    </location>
</feature>
<comment type="subcellular location">
    <subcellularLocation>
        <location evidence="1">Membrane</location>
        <topology evidence="1">Multi-pass membrane protein</topology>
    </subcellularLocation>
</comment>
<feature type="transmembrane region" description="Helical" evidence="7">
    <location>
        <begin position="264"/>
        <end position="283"/>
    </location>
</feature>
<feature type="transmembrane region" description="Helical" evidence="7">
    <location>
        <begin position="162"/>
        <end position="184"/>
    </location>
</feature>
<feature type="transmembrane region" description="Helical" evidence="7">
    <location>
        <begin position="336"/>
        <end position="360"/>
    </location>
</feature>
<evidence type="ECO:0000313" key="10">
    <source>
        <dbReference type="Proteomes" id="UP000249363"/>
    </source>
</evidence>
<evidence type="ECO:0000256" key="6">
    <source>
        <dbReference type="SAM" id="MobiDB-lite"/>
    </source>
</evidence>
<dbReference type="OrthoDB" id="2587356at2759"/>
<dbReference type="AlphaFoldDB" id="A0A364KR74"/>
<reference evidence="9 10" key="1">
    <citation type="journal article" date="2017" name="Biotechnol. Biofuels">
        <title>Differential beta-glucosidase expression as a function of carbon source availability in Talaromyces amestolkiae: a genomic and proteomic approach.</title>
        <authorList>
            <person name="de Eugenio L.I."/>
            <person name="Mendez-Liter J.A."/>
            <person name="Nieto-Dominguez M."/>
            <person name="Alonso L."/>
            <person name="Gil-Munoz J."/>
            <person name="Barriuso J."/>
            <person name="Prieto A."/>
            <person name="Martinez M.J."/>
        </authorList>
    </citation>
    <scope>NUCLEOTIDE SEQUENCE [LARGE SCALE GENOMIC DNA]</scope>
    <source>
        <strain evidence="9 10">CIB</strain>
    </source>
</reference>
<gene>
    <name evidence="9" type="ORF">BHQ10_002055</name>
</gene>
<accession>A0A364KR74</accession>
<organism evidence="9 10">
    <name type="scientific">Talaromyces amestolkiae</name>
    <dbReference type="NCBI Taxonomy" id="1196081"/>
    <lineage>
        <taxon>Eukaryota</taxon>
        <taxon>Fungi</taxon>
        <taxon>Dikarya</taxon>
        <taxon>Ascomycota</taxon>
        <taxon>Pezizomycotina</taxon>
        <taxon>Eurotiomycetes</taxon>
        <taxon>Eurotiomycetidae</taxon>
        <taxon>Eurotiales</taxon>
        <taxon>Trichocomaceae</taxon>
        <taxon>Talaromyces</taxon>
        <taxon>Talaromyces sect. Talaromyces</taxon>
    </lineage>
</organism>
<dbReference type="Gene3D" id="1.20.1250.20">
    <property type="entry name" value="MFS general substrate transporter like domains"/>
    <property type="match status" value="2"/>
</dbReference>
<keyword evidence="10" id="KW-1185">Reference proteome</keyword>
<dbReference type="Proteomes" id="UP000249363">
    <property type="component" value="Unassembled WGS sequence"/>
</dbReference>
<dbReference type="GO" id="GO:0022857">
    <property type="term" value="F:transmembrane transporter activity"/>
    <property type="evidence" value="ECO:0007669"/>
    <property type="project" value="InterPro"/>
</dbReference>
<dbReference type="SUPFAM" id="SSF103473">
    <property type="entry name" value="MFS general substrate transporter"/>
    <property type="match status" value="2"/>
</dbReference>
<proteinExistence type="predicted"/>
<evidence type="ECO:0000256" key="4">
    <source>
        <dbReference type="ARBA" id="ARBA00022989"/>
    </source>
</evidence>
<dbReference type="EMBL" id="MIKG01000002">
    <property type="protein sequence ID" value="RAO66043.1"/>
    <property type="molecule type" value="Genomic_DNA"/>
</dbReference>
<feature type="transmembrane region" description="Helical" evidence="7">
    <location>
        <begin position="424"/>
        <end position="446"/>
    </location>
</feature>
<dbReference type="InterPro" id="IPR036259">
    <property type="entry name" value="MFS_trans_sf"/>
</dbReference>
<feature type="transmembrane region" description="Helical" evidence="7">
    <location>
        <begin position="71"/>
        <end position="88"/>
    </location>
</feature>
<feature type="transmembrane region" description="Helical" evidence="7">
    <location>
        <begin position="392"/>
        <end position="412"/>
    </location>
</feature>
<dbReference type="InterPro" id="IPR020846">
    <property type="entry name" value="MFS_dom"/>
</dbReference>
<name>A0A364KR74_TALAM</name>
<dbReference type="Pfam" id="PF06609">
    <property type="entry name" value="TRI12"/>
    <property type="match status" value="1"/>
</dbReference>
<dbReference type="GeneID" id="63791272"/>
<keyword evidence="3 7" id="KW-0812">Transmembrane</keyword>
<dbReference type="PANTHER" id="PTHR23501:SF195">
    <property type="entry name" value="PEP5"/>
    <property type="match status" value="1"/>
</dbReference>
<evidence type="ECO:0000256" key="3">
    <source>
        <dbReference type="ARBA" id="ARBA00022692"/>
    </source>
</evidence>
<keyword evidence="5 7" id="KW-0472">Membrane</keyword>